<accession>A0A561V8E5</accession>
<dbReference type="RefSeq" id="WP_145736285.1">
    <property type="nucleotide sequence ID" value="NZ_VIWX01000001.1"/>
</dbReference>
<dbReference type="OrthoDB" id="836517at2"/>
<dbReference type="AlphaFoldDB" id="A0A561V8E5"/>
<keyword evidence="4" id="KW-1185">Reference proteome</keyword>
<evidence type="ECO:0000313" key="4">
    <source>
        <dbReference type="Proteomes" id="UP000316184"/>
    </source>
</evidence>
<name>A0A561V8E5_9PSEU</name>
<dbReference type="GO" id="GO:0016491">
    <property type="term" value="F:oxidoreductase activity"/>
    <property type="evidence" value="ECO:0007669"/>
    <property type="project" value="InterPro"/>
</dbReference>
<evidence type="ECO:0000256" key="1">
    <source>
        <dbReference type="SAM" id="MobiDB-lite"/>
    </source>
</evidence>
<dbReference type="InterPro" id="IPR046366">
    <property type="entry name" value="MPAB"/>
</dbReference>
<comment type="caution">
    <text evidence="3">The sequence shown here is derived from an EMBL/GenBank/DDBJ whole genome shotgun (WGS) entry which is preliminary data.</text>
</comment>
<proteinExistence type="predicted"/>
<reference evidence="3 4" key="1">
    <citation type="submission" date="2019-06" db="EMBL/GenBank/DDBJ databases">
        <title>Sequencing the genomes of 1000 actinobacteria strains.</title>
        <authorList>
            <person name="Klenk H.-P."/>
        </authorList>
    </citation>
    <scope>NUCLEOTIDE SEQUENCE [LARGE SCALE GENOMIC DNA]</scope>
    <source>
        <strain evidence="3 4">DSM 46699</strain>
    </source>
</reference>
<dbReference type="EMBL" id="VIWX01000001">
    <property type="protein sequence ID" value="TWG07889.1"/>
    <property type="molecule type" value="Genomic_DNA"/>
</dbReference>
<dbReference type="InterPro" id="IPR018713">
    <property type="entry name" value="MPAB/Lcp_cat_dom"/>
</dbReference>
<feature type="domain" description="ER-bound oxygenase mpaB/mpaB'/Rubber oxygenase catalytic" evidence="2">
    <location>
        <begin position="48"/>
        <end position="228"/>
    </location>
</feature>
<organism evidence="3 4">
    <name type="scientific">Saccharopolyspora dendranthemae</name>
    <dbReference type="NCBI Taxonomy" id="1181886"/>
    <lineage>
        <taxon>Bacteria</taxon>
        <taxon>Bacillati</taxon>
        <taxon>Actinomycetota</taxon>
        <taxon>Actinomycetes</taxon>
        <taxon>Pseudonocardiales</taxon>
        <taxon>Pseudonocardiaceae</taxon>
        <taxon>Saccharopolyspora</taxon>
    </lineage>
</organism>
<sequence length="309" mass="35829">MRRFDRLKTILALDPEQDCDEIYRLLSQYEFPWDFTRSLELALFRTYAVPTIGRLLDRTGEFTRCTQKRYDDTVLVLYEILLGDSARDREQALDHLNQIHWRYRISNEDYLYTLATFVVMPVRWINEFGWRRLHRNEIHALTRVWSRMGEGMRIEGIPDTYEDFARLLDDYERERFAFDEGGKRVAESTMSLFGSWFPRPLSSTVSDATRLLMDPHLLDALRLPRPPQFARGAVKLALKARGQLLRLGSPPRPDSRPVTPRAATYPGGYRIHDLGPASFHRKSARRDAPPPMSCPVSAEPEAATSPQLS</sequence>
<evidence type="ECO:0000313" key="3">
    <source>
        <dbReference type="EMBL" id="TWG07889.1"/>
    </source>
</evidence>
<dbReference type="PANTHER" id="PTHR36124:SF1">
    <property type="entry name" value="ER-BOUND OXYGENASE MPAB_MPAB'_RUBBER OXYGENASE CATALYTIC DOMAIN-CONTAINING PROTEIN"/>
    <property type="match status" value="1"/>
</dbReference>
<dbReference type="Proteomes" id="UP000316184">
    <property type="component" value="Unassembled WGS sequence"/>
</dbReference>
<dbReference type="Pfam" id="PF09995">
    <property type="entry name" value="MPAB_Lcp_cat"/>
    <property type="match status" value="1"/>
</dbReference>
<gene>
    <name evidence="3" type="ORF">FHU35_11508</name>
</gene>
<feature type="region of interest" description="Disordered" evidence="1">
    <location>
        <begin position="246"/>
        <end position="309"/>
    </location>
</feature>
<dbReference type="PANTHER" id="PTHR36124">
    <property type="match status" value="1"/>
</dbReference>
<protein>
    <submittedName>
        <fullName evidence="3">Uncharacterized protein DUF2236</fullName>
    </submittedName>
</protein>
<evidence type="ECO:0000259" key="2">
    <source>
        <dbReference type="Pfam" id="PF09995"/>
    </source>
</evidence>